<evidence type="ECO:0000256" key="1">
    <source>
        <dbReference type="SAM" id="MobiDB-lite"/>
    </source>
</evidence>
<comment type="caution">
    <text evidence="2">The sequence shown here is derived from an EMBL/GenBank/DDBJ whole genome shotgun (WGS) entry which is preliminary data.</text>
</comment>
<organism evidence="2 3">
    <name type="scientific">Phialemonium thermophilum</name>
    <dbReference type="NCBI Taxonomy" id="223376"/>
    <lineage>
        <taxon>Eukaryota</taxon>
        <taxon>Fungi</taxon>
        <taxon>Dikarya</taxon>
        <taxon>Ascomycota</taxon>
        <taxon>Pezizomycotina</taxon>
        <taxon>Sordariomycetes</taxon>
        <taxon>Sordariomycetidae</taxon>
        <taxon>Cephalothecales</taxon>
        <taxon>Cephalothecaceae</taxon>
        <taxon>Phialemonium</taxon>
    </lineage>
</organism>
<accession>A0ABR3XM57</accession>
<feature type="region of interest" description="Disordered" evidence="1">
    <location>
        <begin position="268"/>
        <end position="542"/>
    </location>
</feature>
<feature type="compositionally biased region" description="Basic and acidic residues" evidence="1">
    <location>
        <begin position="464"/>
        <end position="480"/>
    </location>
</feature>
<feature type="region of interest" description="Disordered" evidence="1">
    <location>
        <begin position="159"/>
        <end position="236"/>
    </location>
</feature>
<reference evidence="2 3" key="1">
    <citation type="journal article" date="2024" name="Commun. Biol.">
        <title>Comparative genomic analysis of thermophilic fungi reveals convergent evolutionary adaptations and gene losses.</title>
        <authorList>
            <person name="Steindorff A.S."/>
            <person name="Aguilar-Pontes M.V."/>
            <person name="Robinson A.J."/>
            <person name="Andreopoulos B."/>
            <person name="LaButti K."/>
            <person name="Kuo A."/>
            <person name="Mondo S."/>
            <person name="Riley R."/>
            <person name="Otillar R."/>
            <person name="Haridas S."/>
            <person name="Lipzen A."/>
            <person name="Grimwood J."/>
            <person name="Schmutz J."/>
            <person name="Clum A."/>
            <person name="Reid I.D."/>
            <person name="Moisan M.C."/>
            <person name="Butler G."/>
            <person name="Nguyen T.T.M."/>
            <person name="Dewar K."/>
            <person name="Conant G."/>
            <person name="Drula E."/>
            <person name="Henrissat B."/>
            <person name="Hansel C."/>
            <person name="Singer S."/>
            <person name="Hutchinson M.I."/>
            <person name="de Vries R.P."/>
            <person name="Natvig D.O."/>
            <person name="Powell A.J."/>
            <person name="Tsang A."/>
            <person name="Grigoriev I.V."/>
        </authorList>
    </citation>
    <scope>NUCLEOTIDE SEQUENCE [LARGE SCALE GENOMIC DNA]</scope>
    <source>
        <strain evidence="2 3">ATCC 24622</strain>
    </source>
</reference>
<feature type="compositionally biased region" description="Pro residues" evidence="1">
    <location>
        <begin position="510"/>
        <end position="524"/>
    </location>
</feature>
<feature type="compositionally biased region" description="Basic residues" evidence="1">
    <location>
        <begin position="173"/>
        <end position="185"/>
    </location>
</feature>
<feature type="compositionally biased region" description="Basic and acidic residues" evidence="1">
    <location>
        <begin position="273"/>
        <end position="296"/>
    </location>
</feature>
<protein>
    <recommendedName>
        <fullName evidence="4">TeaA receptor TeaR</fullName>
    </recommendedName>
</protein>
<feature type="compositionally biased region" description="Low complexity" evidence="1">
    <location>
        <begin position="371"/>
        <end position="384"/>
    </location>
</feature>
<sequence length="550" mass="59616">MAATSAAPTTTTLTPPSSPRGAGYSWNTSPTHAKRPIDSKLPRYDDDTEQQTSLTSYGGGYSPPGHATKQLEGATRWQSGADSSDSRSRSLESGYSSPPYRAVKEVNGSIDASQEARNSHKREFPSEAASMKAGDAFGADLDDDNSKWIHRDKLARIESEELQAAGIILPRMPRMRSKSQNRPRRNTSQDKVNGRTKSGAGGVDHGSNRSRNNSDLAAEPQTPESSSVPSWDLRLPEEIAADANGGYWVSNGGTKGASRIPIAKVSPVPIPIEHLERDTPKIRKRDGSPGEDDSFHYPKPRRARSGSVLNQLVTTPNNATPTQSTKRSATEGSPKKVTAATAAGRKTAGATKPANGTSNRPRTRGGASKDSTSSSTATRPPTRSGEIGSASNKQPEGDPPWMISAYRPDPRLPPDQQLLPTVAKRLQQEKWEREGKFGNIYDKEFRPLNDEGFLKPPEPAEEDTQSKEANEQRQGDDWPLKQEPTSPTPNITRSGSYTTMPKITDKPNLSPMPSPRIPGPPRQPTPVVRVPEVQEEEKTMKSGCACCVVM</sequence>
<feature type="compositionally biased region" description="Polar residues" evidence="1">
    <location>
        <begin position="307"/>
        <end position="331"/>
    </location>
</feature>
<dbReference type="Proteomes" id="UP001586593">
    <property type="component" value="Unassembled WGS sequence"/>
</dbReference>
<gene>
    <name evidence="2" type="ORF">VTK73DRAFT_9198</name>
</gene>
<dbReference type="EMBL" id="JAZHXJ010000074">
    <property type="protein sequence ID" value="KAL1876821.1"/>
    <property type="molecule type" value="Genomic_DNA"/>
</dbReference>
<keyword evidence="3" id="KW-1185">Reference proteome</keyword>
<evidence type="ECO:0000313" key="2">
    <source>
        <dbReference type="EMBL" id="KAL1876821.1"/>
    </source>
</evidence>
<feature type="compositionally biased region" description="Polar residues" evidence="1">
    <location>
        <begin position="483"/>
        <end position="501"/>
    </location>
</feature>
<name>A0ABR3XM57_9PEZI</name>
<evidence type="ECO:0008006" key="4">
    <source>
        <dbReference type="Google" id="ProtNLM"/>
    </source>
</evidence>
<feature type="region of interest" description="Disordered" evidence="1">
    <location>
        <begin position="1"/>
        <end position="146"/>
    </location>
</feature>
<feature type="compositionally biased region" description="Low complexity" evidence="1">
    <location>
        <begin position="1"/>
        <end position="15"/>
    </location>
</feature>
<feature type="compositionally biased region" description="Basic and acidic residues" evidence="1">
    <location>
        <begin position="426"/>
        <end position="453"/>
    </location>
</feature>
<evidence type="ECO:0000313" key="3">
    <source>
        <dbReference type="Proteomes" id="UP001586593"/>
    </source>
</evidence>
<feature type="compositionally biased region" description="Low complexity" evidence="1">
    <location>
        <begin position="335"/>
        <end position="354"/>
    </location>
</feature>
<proteinExistence type="predicted"/>
<feature type="compositionally biased region" description="Basic and acidic residues" evidence="1">
    <location>
        <begin position="35"/>
        <end position="45"/>
    </location>
</feature>